<evidence type="ECO:0000256" key="1">
    <source>
        <dbReference type="SAM" id="MobiDB-lite"/>
    </source>
</evidence>
<feature type="region of interest" description="Disordered" evidence="1">
    <location>
        <begin position="25"/>
        <end position="70"/>
    </location>
</feature>
<evidence type="ECO:0000313" key="3">
    <source>
        <dbReference type="Proteomes" id="UP000236594"/>
    </source>
</evidence>
<feature type="compositionally biased region" description="Low complexity" evidence="1">
    <location>
        <begin position="60"/>
        <end position="70"/>
    </location>
</feature>
<reference evidence="2 3" key="1">
    <citation type="submission" date="2018-04" db="EMBL/GenBank/DDBJ databases">
        <title>Draft Genome Sequence of Phosphate-Solubilizing Chryseobacterium sp. ISE14 that is a Biocontrol and Plant Growth-Promoting Rhizobacterium Isolated from Cucumber.</title>
        <authorList>
            <person name="Jeong J.-J."/>
            <person name="Sang M.K."/>
            <person name="Choi I.-G."/>
            <person name="Kim K.D."/>
        </authorList>
    </citation>
    <scope>NUCLEOTIDE SEQUENCE [LARGE SCALE GENOMIC DNA]</scope>
    <source>
        <strain evidence="2 3">ISE14</strain>
    </source>
</reference>
<organism evidence="2 3">
    <name type="scientific">Chryseobacterium phosphatilyticum</name>
    <dbReference type="NCBI Taxonomy" id="475075"/>
    <lineage>
        <taxon>Bacteria</taxon>
        <taxon>Pseudomonadati</taxon>
        <taxon>Bacteroidota</taxon>
        <taxon>Flavobacteriia</taxon>
        <taxon>Flavobacteriales</taxon>
        <taxon>Weeksellaceae</taxon>
        <taxon>Chryseobacterium group</taxon>
        <taxon>Chryseobacterium</taxon>
    </lineage>
</organism>
<sequence>MNAQSLFDKIDNLVSKIDKASNTVDNAANKADKASKTGGKLGSLFGKKNKNKKNDEKVSEGNNNTSEGNNKTIIKISNIDFTNLKKLNGIVAESKGVTDTDMKFNTASSSITVFHSGNTEDLLSNIQSRAQNIYTDKNISGIDEGMIEIKIK</sequence>
<feature type="compositionally biased region" description="Low complexity" evidence="1">
    <location>
        <begin position="36"/>
        <end position="46"/>
    </location>
</feature>
<comment type="caution">
    <text evidence="2">The sequence shown here is derived from an EMBL/GenBank/DDBJ whole genome shotgun (WGS) entry which is preliminary data.</text>
</comment>
<keyword evidence="3" id="KW-1185">Reference proteome</keyword>
<accession>A0A316X6T4</accession>
<dbReference type="EMBL" id="PPED02000003">
    <property type="protein sequence ID" value="PWN68919.1"/>
    <property type="molecule type" value="Genomic_DNA"/>
</dbReference>
<proteinExistence type="predicted"/>
<dbReference type="Proteomes" id="UP000236594">
    <property type="component" value="Unassembled WGS sequence"/>
</dbReference>
<gene>
    <name evidence="2" type="ORF">C1631_012655</name>
</gene>
<evidence type="ECO:0000313" key="2">
    <source>
        <dbReference type="EMBL" id="PWN68919.1"/>
    </source>
</evidence>
<protein>
    <submittedName>
        <fullName evidence="2">Uncharacterized protein</fullName>
    </submittedName>
</protein>
<name>A0A316X6T4_9FLAO</name>
<dbReference type="AlphaFoldDB" id="A0A316X6T4"/>